<reference evidence="3" key="1">
    <citation type="journal article" date="2020" name="mSystems">
        <title>Genome- and Community-Level Interaction Insights into Carbon Utilization and Element Cycling Functions of Hydrothermarchaeota in Hydrothermal Sediment.</title>
        <authorList>
            <person name="Zhou Z."/>
            <person name="Liu Y."/>
            <person name="Xu W."/>
            <person name="Pan J."/>
            <person name="Luo Z.H."/>
            <person name="Li M."/>
        </authorList>
    </citation>
    <scope>NUCLEOTIDE SEQUENCE [LARGE SCALE GENOMIC DNA]</scope>
    <source>
        <strain evidence="3">SpSt-587</strain>
    </source>
</reference>
<feature type="domain" description="Metalloprotease TldD/E C-terminal" evidence="2">
    <location>
        <begin position="190"/>
        <end position="390"/>
    </location>
</feature>
<dbReference type="InterPro" id="IPR002510">
    <property type="entry name" value="Metalloprtase-TldD/E_N"/>
</dbReference>
<evidence type="ECO:0000259" key="2">
    <source>
        <dbReference type="Pfam" id="PF19289"/>
    </source>
</evidence>
<proteinExistence type="predicted"/>
<dbReference type="GO" id="GO:0008237">
    <property type="term" value="F:metallopeptidase activity"/>
    <property type="evidence" value="ECO:0007669"/>
    <property type="project" value="InterPro"/>
</dbReference>
<name>A0A7J3M1V7_ARCFL</name>
<dbReference type="Pfam" id="PF01523">
    <property type="entry name" value="PmbA_TldD_1st"/>
    <property type="match status" value="1"/>
</dbReference>
<feature type="domain" description="Metalloprotease TldD/E N-terminal" evidence="1">
    <location>
        <begin position="3"/>
        <end position="62"/>
    </location>
</feature>
<evidence type="ECO:0000313" key="3">
    <source>
        <dbReference type="EMBL" id="HGT82234.1"/>
    </source>
</evidence>
<dbReference type="PANTHER" id="PTHR43421">
    <property type="entry name" value="METALLOPROTEASE PMBA"/>
    <property type="match status" value="1"/>
</dbReference>
<dbReference type="Pfam" id="PF19289">
    <property type="entry name" value="PmbA_TldD_3rd"/>
    <property type="match status" value="1"/>
</dbReference>
<dbReference type="PANTHER" id="PTHR43421:SF1">
    <property type="entry name" value="METALLOPROTEASE PMBA"/>
    <property type="match status" value="1"/>
</dbReference>
<dbReference type="GO" id="GO:0006508">
    <property type="term" value="P:proteolysis"/>
    <property type="evidence" value="ECO:0007669"/>
    <property type="project" value="InterPro"/>
</dbReference>
<accession>A0A7J3M1V7</accession>
<gene>
    <name evidence="3" type="ORF">ENT52_00665</name>
</gene>
<dbReference type="InterPro" id="IPR047657">
    <property type="entry name" value="PmbA"/>
</dbReference>
<dbReference type="AlphaFoldDB" id="A0A7J3M1V7"/>
<organism evidence="3">
    <name type="scientific">Archaeoglobus fulgidus</name>
    <dbReference type="NCBI Taxonomy" id="2234"/>
    <lineage>
        <taxon>Archaea</taxon>
        <taxon>Methanobacteriati</taxon>
        <taxon>Methanobacteriota</taxon>
        <taxon>Archaeoglobi</taxon>
        <taxon>Archaeoglobales</taxon>
        <taxon>Archaeoglobaceae</taxon>
        <taxon>Archaeoglobus</taxon>
    </lineage>
</organism>
<sequence>MEWELFSEKVVSFSAEIEAGKLKMLYKHEQKSYAVRVIENGKLGFSAGKDLEKLMEEARKMARISEERLKSFPLEKAAKVDGIYDRRFEELNRDFIREECEILLSSVEKAKIANAVITHGITETSIKNSLGADLFEKSTFSFFSLETLYGEGNGYAQTASRELKLDIEGTARYAEELAITASKAEKIDPGYYDLVLMPYAIHQLFSHTLYPSLSAENVARGRSSVSKGTFLGEIRIIDDATISGGLFSYSFDDEGVMARRKVLVDKSVLCFYSDWKNSDQFGATGNGLRTSVDSYPMPLPSNVIIEFEGKTDEDSAIVVHSIIGAHTANAISGDFSVECLNAEIDGKGVKGAMIYGNIFELLKRISGICGKKEQVENTITSPIRFESVRVV</sequence>
<dbReference type="Gene3D" id="3.30.2290.10">
    <property type="entry name" value="PmbA/TldD superfamily"/>
    <property type="match status" value="1"/>
</dbReference>
<dbReference type="InterPro" id="IPR045569">
    <property type="entry name" value="Metalloprtase-TldD/E_C"/>
</dbReference>
<comment type="caution">
    <text evidence="3">The sequence shown here is derived from an EMBL/GenBank/DDBJ whole genome shotgun (WGS) entry which is preliminary data.</text>
</comment>
<dbReference type="GO" id="GO:0005829">
    <property type="term" value="C:cytosol"/>
    <property type="evidence" value="ECO:0007669"/>
    <property type="project" value="TreeGrafter"/>
</dbReference>
<dbReference type="InterPro" id="IPR035068">
    <property type="entry name" value="TldD/PmbA_N"/>
</dbReference>
<dbReference type="SUPFAM" id="SSF111283">
    <property type="entry name" value="Putative modulator of DNA gyrase, PmbA/TldD"/>
    <property type="match status" value="1"/>
</dbReference>
<evidence type="ECO:0000259" key="1">
    <source>
        <dbReference type="Pfam" id="PF01523"/>
    </source>
</evidence>
<dbReference type="InterPro" id="IPR036059">
    <property type="entry name" value="TldD/PmbA_sf"/>
</dbReference>
<dbReference type="EMBL" id="DSYZ01000015">
    <property type="protein sequence ID" value="HGT82234.1"/>
    <property type="molecule type" value="Genomic_DNA"/>
</dbReference>
<protein>
    <submittedName>
        <fullName evidence="3">TldD/PmbA family protein</fullName>
    </submittedName>
</protein>